<name>A0A423U5L2_PENVA</name>
<evidence type="ECO:0000256" key="1">
    <source>
        <dbReference type="ARBA" id="ARBA00001913"/>
    </source>
</evidence>
<accession>A0A423U5L2</accession>
<reference evidence="6 7" key="2">
    <citation type="submission" date="2019-01" db="EMBL/GenBank/DDBJ databases">
        <title>The decoding of complex shrimp genome reveals the adaptation for benthos swimmer, frequently molting mechanism and breeding impact on genome.</title>
        <authorList>
            <person name="Sun Y."/>
            <person name="Gao Y."/>
            <person name="Yu Y."/>
        </authorList>
    </citation>
    <scope>NUCLEOTIDE SEQUENCE [LARGE SCALE GENOMIC DNA]</scope>
    <source>
        <tissue evidence="6">Muscle</tissue>
    </source>
</reference>
<dbReference type="STRING" id="6689.A0A423U5L2"/>
<dbReference type="InterPro" id="IPR050738">
    <property type="entry name" value="Sulfatase"/>
</dbReference>
<feature type="region of interest" description="Disordered" evidence="3">
    <location>
        <begin position="240"/>
        <end position="277"/>
    </location>
</feature>
<feature type="compositionally biased region" description="Basic and acidic residues" evidence="3">
    <location>
        <begin position="213"/>
        <end position="222"/>
    </location>
</feature>
<dbReference type="Pfam" id="PF00884">
    <property type="entry name" value="Sulfatase"/>
    <property type="match status" value="1"/>
</dbReference>
<evidence type="ECO:0000256" key="4">
    <source>
        <dbReference type="SAM" id="SignalP"/>
    </source>
</evidence>
<comment type="caution">
    <text evidence="6">The sequence shown here is derived from an EMBL/GenBank/DDBJ whole genome shotgun (WGS) entry which is preliminary data.</text>
</comment>
<dbReference type="InterPro" id="IPR000917">
    <property type="entry name" value="Sulfatase_N"/>
</dbReference>
<keyword evidence="4" id="KW-0732">Signal</keyword>
<feature type="signal peptide" evidence="4">
    <location>
        <begin position="1"/>
        <end position="21"/>
    </location>
</feature>
<dbReference type="AlphaFoldDB" id="A0A423U5L2"/>
<protein>
    <submittedName>
        <fullName evidence="6">Putative arylsulfatase A-like</fullName>
    </submittedName>
</protein>
<dbReference type="Proteomes" id="UP000283509">
    <property type="component" value="Unassembled WGS sequence"/>
</dbReference>
<dbReference type="SUPFAM" id="SSF53649">
    <property type="entry name" value="Alkaline phosphatase-like"/>
    <property type="match status" value="1"/>
</dbReference>
<feature type="region of interest" description="Disordered" evidence="3">
    <location>
        <begin position="352"/>
        <end position="373"/>
    </location>
</feature>
<feature type="chain" id="PRO_5019189446" evidence="4">
    <location>
        <begin position="22"/>
        <end position="373"/>
    </location>
</feature>
<reference evidence="6 7" key="1">
    <citation type="submission" date="2018-04" db="EMBL/GenBank/DDBJ databases">
        <authorList>
            <person name="Zhang X."/>
            <person name="Yuan J."/>
            <person name="Li F."/>
            <person name="Xiang J."/>
        </authorList>
    </citation>
    <scope>NUCLEOTIDE SEQUENCE [LARGE SCALE GENOMIC DNA]</scope>
    <source>
        <tissue evidence="6">Muscle</tissue>
    </source>
</reference>
<dbReference type="PANTHER" id="PTHR42693">
    <property type="entry name" value="ARYLSULFATASE FAMILY MEMBER"/>
    <property type="match status" value="1"/>
</dbReference>
<dbReference type="PANTHER" id="PTHR42693:SF11">
    <property type="entry name" value="ARYLSULFATASE A"/>
    <property type="match status" value="1"/>
</dbReference>
<dbReference type="EMBL" id="QCYY01000610">
    <property type="protein sequence ID" value="ROT83979.1"/>
    <property type="molecule type" value="Genomic_DNA"/>
</dbReference>
<dbReference type="GO" id="GO:0004065">
    <property type="term" value="F:arylsulfatase activity"/>
    <property type="evidence" value="ECO:0007669"/>
    <property type="project" value="TreeGrafter"/>
</dbReference>
<keyword evidence="7" id="KW-1185">Reference proteome</keyword>
<comment type="similarity">
    <text evidence="2">Belongs to the sulfatase family.</text>
</comment>
<feature type="domain" description="Sulfatase N-terminal" evidence="5">
    <location>
        <begin position="41"/>
        <end position="92"/>
    </location>
</feature>
<gene>
    <name evidence="6" type="ORF">C7M84_022821</name>
</gene>
<dbReference type="Gene3D" id="3.40.720.10">
    <property type="entry name" value="Alkaline Phosphatase, subunit A"/>
    <property type="match status" value="1"/>
</dbReference>
<comment type="cofactor">
    <cofactor evidence="1">
        <name>Ca(2+)</name>
        <dbReference type="ChEBI" id="CHEBI:29108"/>
    </cofactor>
</comment>
<organism evidence="6 7">
    <name type="scientific">Penaeus vannamei</name>
    <name type="common">Whiteleg shrimp</name>
    <name type="synonym">Litopenaeus vannamei</name>
    <dbReference type="NCBI Taxonomy" id="6689"/>
    <lineage>
        <taxon>Eukaryota</taxon>
        <taxon>Metazoa</taxon>
        <taxon>Ecdysozoa</taxon>
        <taxon>Arthropoda</taxon>
        <taxon>Crustacea</taxon>
        <taxon>Multicrustacea</taxon>
        <taxon>Malacostraca</taxon>
        <taxon>Eumalacostraca</taxon>
        <taxon>Eucarida</taxon>
        <taxon>Decapoda</taxon>
        <taxon>Dendrobranchiata</taxon>
        <taxon>Penaeoidea</taxon>
        <taxon>Penaeidae</taxon>
        <taxon>Penaeus</taxon>
    </lineage>
</organism>
<proteinExistence type="inferred from homology"/>
<dbReference type="InterPro" id="IPR017850">
    <property type="entry name" value="Alkaline_phosphatase_core_sf"/>
</dbReference>
<evidence type="ECO:0000313" key="7">
    <source>
        <dbReference type="Proteomes" id="UP000283509"/>
    </source>
</evidence>
<evidence type="ECO:0000313" key="6">
    <source>
        <dbReference type="EMBL" id="ROT83979.1"/>
    </source>
</evidence>
<sequence>MATKYMLITCFLLAIVVSVSAGAGNKIKGKKKIKSNVSRPPNVIVLFADDLGFGDLSFSGHPTSRTPHIDQLAANGRFFNQFYVTSPVCSPSSISPNIRLDRLVPQRPSLPYASLAKDPEHAALLLHPTSIPTSISIHTLYMTLSKTTLTYLCKIQNLLNDVYLPLTATVHYLSLYRDRPESTVNVLTIPTSLSPYDPNPHHVEQGSLESQGPEEKTNECHTRQNATRGRTIELHRHRQQASHYGVPTQHPHTRIDVTTRRTSLPSPDRPGAPRMHSATTSLEHTAHTMIQLHDPHVLPQSRLAPTEHSRAWDKTQPTKVLACGGVLADQHNHLGTAGISPHALESLLEPRSRLHQRRPSQESVLLPLLPSGK</sequence>
<feature type="region of interest" description="Disordered" evidence="3">
    <location>
        <begin position="192"/>
        <end position="224"/>
    </location>
</feature>
<evidence type="ECO:0000256" key="2">
    <source>
        <dbReference type="ARBA" id="ARBA00008779"/>
    </source>
</evidence>
<evidence type="ECO:0000259" key="5">
    <source>
        <dbReference type="Pfam" id="PF00884"/>
    </source>
</evidence>
<evidence type="ECO:0000256" key="3">
    <source>
        <dbReference type="SAM" id="MobiDB-lite"/>
    </source>
</evidence>